<feature type="transmembrane region" description="Helical" evidence="7">
    <location>
        <begin position="292"/>
        <end position="319"/>
    </location>
</feature>
<dbReference type="GO" id="GO:0005886">
    <property type="term" value="C:plasma membrane"/>
    <property type="evidence" value="ECO:0007669"/>
    <property type="project" value="UniProtKB-SubCell"/>
</dbReference>
<dbReference type="EMBL" id="LLZH01000109">
    <property type="protein sequence ID" value="KUL35276.1"/>
    <property type="molecule type" value="Genomic_DNA"/>
</dbReference>
<dbReference type="GO" id="GO:0055085">
    <property type="term" value="P:transmembrane transport"/>
    <property type="evidence" value="ECO:0007669"/>
    <property type="project" value="InterPro"/>
</dbReference>
<evidence type="ECO:0000313" key="10">
    <source>
        <dbReference type="Proteomes" id="UP000053244"/>
    </source>
</evidence>
<dbReference type="Pfam" id="PF19300">
    <property type="entry name" value="BPD_transp_1_N"/>
    <property type="match status" value="1"/>
</dbReference>
<dbReference type="SUPFAM" id="SSF161098">
    <property type="entry name" value="MetI-like"/>
    <property type="match status" value="1"/>
</dbReference>
<evidence type="ECO:0000259" key="8">
    <source>
        <dbReference type="PROSITE" id="PS50928"/>
    </source>
</evidence>
<accession>A0A0X3UWG1</accession>
<keyword evidence="10" id="KW-1185">Reference proteome</keyword>
<feature type="transmembrane region" description="Helical" evidence="7">
    <location>
        <begin position="9"/>
        <end position="30"/>
    </location>
</feature>
<dbReference type="InterPro" id="IPR045621">
    <property type="entry name" value="BPD_transp_1_N"/>
</dbReference>
<evidence type="ECO:0000256" key="4">
    <source>
        <dbReference type="ARBA" id="ARBA00022692"/>
    </source>
</evidence>
<feature type="transmembrane region" description="Helical" evidence="7">
    <location>
        <begin position="196"/>
        <end position="214"/>
    </location>
</feature>
<gene>
    <name evidence="9" type="ORF">ADL15_14750</name>
</gene>
<dbReference type="CDD" id="cd06261">
    <property type="entry name" value="TM_PBP2"/>
    <property type="match status" value="1"/>
</dbReference>
<dbReference type="PANTHER" id="PTHR43163:SF6">
    <property type="entry name" value="DIPEPTIDE TRANSPORT SYSTEM PERMEASE PROTEIN DPPB-RELATED"/>
    <property type="match status" value="1"/>
</dbReference>
<comment type="similarity">
    <text evidence="7">Belongs to the binding-protein-dependent transport system permease family.</text>
</comment>
<evidence type="ECO:0000256" key="2">
    <source>
        <dbReference type="ARBA" id="ARBA00022448"/>
    </source>
</evidence>
<evidence type="ECO:0000256" key="6">
    <source>
        <dbReference type="ARBA" id="ARBA00023136"/>
    </source>
</evidence>
<organism evidence="9 10">
    <name type="scientific">Actinoplanes awajinensis subsp. mycoplanecinus</name>
    <dbReference type="NCBI Taxonomy" id="135947"/>
    <lineage>
        <taxon>Bacteria</taxon>
        <taxon>Bacillati</taxon>
        <taxon>Actinomycetota</taxon>
        <taxon>Actinomycetes</taxon>
        <taxon>Micromonosporales</taxon>
        <taxon>Micromonosporaceae</taxon>
        <taxon>Actinoplanes</taxon>
    </lineage>
</organism>
<evidence type="ECO:0000256" key="5">
    <source>
        <dbReference type="ARBA" id="ARBA00022989"/>
    </source>
</evidence>
<sequence length="329" mass="35386">MIGYLARRILGAAFVLLALSAIVYALFYLAPSDPAILTCGKGCTPERLADVRAAMGLDDPVLTQYLHFLQGLFTGRDYPAGPDVRHCPAPCLGYSFETDQPVTALLLDRIPVSFSLAIGAEILSLAAGIGAGVLSGVRRFRVLDRIVNGLILAGYAVPVFLVGLLLLLLFCVHLQWLPFPSYVKFTVDPLLWAQNLLLPWISLAVIQTAAYARLTRAGLQDALAEDHIRTARAYGIPERRILWRRALRGAMLPLVTLTAVDLAQIMTAAVLTETMFGLPGVGQLLVGAVNQIDLPVVVGVTLLTGLLIVVANAAADLLYAAVDPRVQLR</sequence>
<keyword evidence="6 7" id="KW-0472">Membrane</keyword>
<keyword evidence="2 7" id="KW-0813">Transport</keyword>
<proteinExistence type="inferred from homology"/>
<dbReference type="OrthoDB" id="9809425at2"/>
<dbReference type="InterPro" id="IPR035906">
    <property type="entry name" value="MetI-like_sf"/>
</dbReference>
<dbReference type="Gene3D" id="1.10.3720.10">
    <property type="entry name" value="MetI-like"/>
    <property type="match status" value="1"/>
</dbReference>
<reference evidence="9 10" key="1">
    <citation type="submission" date="2015-10" db="EMBL/GenBank/DDBJ databases">
        <authorList>
            <person name="Gilbert D.G."/>
        </authorList>
    </citation>
    <scope>NUCLEOTIDE SEQUENCE [LARGE SCALE GENOMIC DNA]</scope>
    <source>
        <strain evidence="9 10">NRRL B-16712</strain>
    </source>
</reference>
<keyword evidence="4 7" id="KW-0812">Transmembrane</keyword>
<comment type="subcellular location">
    <subcellularLocation>
        <location evidence="1 7">Cell membrane</location>
        <topology evidence="1 7">Multi-pass membrane protein</topology>
    </subcellularLocation>
</comment>
<dbReference type="PROSITE" id="PS50928">
    <property type="entry name" value="ABC_TM1"/>
    <property type="match status" value="1"/>
</dbReference>
<protein>
    <submittedName>
        <fullName evidence="9">ABC transporter permease</fullName>
    </submittedName>
</protein>
<evidence type="ECO:0000313" key="9">
    <source>
        <dbReference type="EMBL" id="KUL35276.1"/>
    </source>
</evidence>
<feature type="transmembrane region" description="Helical" evidence="7">
    <location>
        <begin position="249"/>
        <end position="272"/>
    </location>
</feature>
<keyword evidence="3" id="KW-1003">Cell membrane</keyword>
<dbReference type="Proteomes" id="UP000053244">
    <property type="component" value="Unassembled WGS sequence"/>
</dbReference>
<comment type="caution">
    <text evidence="9">The sequence shown here is derived from an EMBL/GenBank/DDBJ whole genome shotgun (WGS) entry which is preliminary data.</text>
</comment>
<dbReference type="PANTHER" id="PTHR43163">
    <property type="entry name" value="DIPEPTIDE TRANSPORT SYSTEM PERMEASE PROTEIN DPPB-RELATED"/>
    <property type="match status" value="1"/>
</dbReference>
<name>A0A0X3UWG1_9ACTN</name>
<dbReference type="RefSeq" id="WP_067690042.1">
    <property type="nucleotide sequence ID" value="NZ_LLZH01000109.1"/>
</dbReference>
<feature type="domain" description="ABC transmembrane type-1" evidence="8">
    <location>
        <begin position="110"/>
        <end position="319"/>
    </location>
</feature>
<dbReference type="InterPro" id="IPR000515">
    <property type="entry name" value="MetI-like"/>
</dbReference>
<feature type="transmembrane region" description="Helical" evidence="7">
    <location>
        <begin position="149"/>
        <end position="176"/>
    </location>
</feature>
<dbReference type="AlphaFoldDB" id="A0A0X3UWG1"/>
<dbReference type="Pfam" id="PF00528">
    <property type="entry name" value="BPD_transp_1"/>
    <property type="match status" value="1"/>
</dbReference>
<evidence type="ECO:0000256" key="3">
    <source>
        <dbReference type="ARBA" id="ARBA00022475"/>
    </source>
</evidence>
<evidence type="ECO:0000256" key="7">
    <source>
        <dbReference type="RuleBase" id="RU363032"/>
    </source>
</evidence>
<evidence type="ECO:0000256" key="1">
    <source>
        <dbReference type="ARBA" id="ARBA00004651"/>
    </source>
</evidence>
<keyword evidence="5 7" id="KW-1133">Transmembrane helix</keyword>
<feature type="transmembrane region" description="Helical" evidence="7">
    <location>
        <begin position="114"/>
        <end position="137"/>
    </location>
</feature>